<name>A0A074RZV3_9AGAM</name>
<evidence type="ECO:0000256" key="2">
    <source>
        <dbReference type="ARBA" id="ARBA00022771"/>
    </source>
</evidence>
<dbReference type="InterPro" id="IPR002893">
    <property type="entry name" value="Znf_MYND"/>
</dbReference>
<evidence type="ECO:0000313" key="7">
    <source>
        <dbReference type="Proteomes" id="UP000027456"/>
    </source>
</evidence>
<comment type="caution">
    <text evidence="6">The sequence shown here is derived from an EMBL/GenBank/DDBJ whole genome shotgun (WGS) entry which is preliminary data.</text>
</comment>
<dbReference type="EMBL" id="AZST01000100">
    <property type="protein sequence ID" value="KEP52544.1"/>
    <property type="molecule type" value="Genomic_DNA"/>
</dbReference>
<keyword evidence="2 4" id="KW-0863">Zinc-finger</keyword>
<evidence type="ECO:0000256" key="4">
    <source>
        <dbReference type="PROSITE-ProRule" id="PRU00134"/>
    </source>
</evidence>
<dbReference type="Proteomes" id="UP000027456">
    <property type="component" value="Unassembled WGS sequence"/>
</dbReference>
<evidence type="ECO:0000256" key="1">
    <source>
        <dbReference type="ARBA" id="ARBA00022723"/>
    </source>
</evidence>
<gene>
    <name evidence="6" type="ORF">V565_043960</name>
</gene>
<dbReference type="GO" id="GO:0008270">
    <property type="term" value="F:zinc ion binding"/>
    <property type="evidence" value="ECO:0007669"/>
    <property type="project" value="UniProtKB-KW"/>
</dbReference>
<evidence type="ECO:0000259" key="5">
    <source>
        <dbReference type="PROSITE" id="PS50865"/>
    </source>
</evidence>
<keyword evidence="7" id="KW-1185">Reference proteome</keyword>
<reference evidence="6 7" key="1">
    <citation type="submission" date="2013-12" db="EMBL/GenBank/DDBJ databases">
        <authorList>
            <person name="Cubeta M."/>
            <person name="Pakala S."/>
            <person name="Fedorova N."/>
            <person name="Thomas E."/>
            <person name="Dean R."/>
            <person name="Jabaji S."/>
            <person name="Neate S."/>
            <person name="Toda T."/>
            <person name="Tavantzis S."/>
            <person name="Vilgalys R."/>
            <person name="Bharathan N."/>
            <person name="Pakala S."/>
            <person name="Losada L.S."/>
            <person name="Zafar N."/>
            <person name="Nierman W."/>
        </authorList>
    </citation>
    <scope>NUCLEOTIDE SEQUENCE [LARGE SCALE GENOMIC DNA]</scope>
    <source>
        <strain evidence="6 7">123E</strain>
    </source>
</reference>
<dbReference type="AlphaFoldDB" id="A0A074RZV3"/>
<accession>A0A074RZV3</accession>
<keyword evidence="1" id="KW-0479">Metal-binding</keyword>
<sequence length="569" mass="65132">MPETSLDSCINVQPSDACNSDLNEQSYIMSRYDYLRKYASSDTWSPSTSPETVQQAQVAINAIRNSHDISATMLESVISLTYHFTSLAELLYDPGLVQDCILYLHRREREGVQVFDDENGYLCFRILVLAVNIWMISKYDKPALWYLLASKDGSEDADETLSKCIKLFLTQLRDDPDPDKTLGWDIQALHSVIISKGDALLLLDLLFKDRKGFLRAWSETRCPTLNGLLFLLRRSVHTPFVPAHLVSYIDLARRNQLASRENTDPCPEFEEDITNHAQIWFSTNAKTTVDLEDARTQLSLLTKQLHFDPVNPSPEGFAISAINLILHTLPNPKQGFVPGVEDLFVPLLGEIFRSTWNLLGVEFTREPMITSTLLRYLGAFVITINNILDHLIDHPAADVTAKEVLQVVVDSGVIEIMSKFIIYIDDYEGKYQISNDLRPFKLFGDKCHHILGPHGLNEMFEHTFIDWFKTLTYRCIHDGIYGTHSQHEEWFKKVIHFWRRLGDMLGHTFQEIQHEILVLECSYARCHDPQATRILALSCICGQAIYCGTRCQQMDWETHSARAHRSICN</sequence>
<keyword evidence="3" id="KW-0862">Zinc</keyword>
<protein>
    <recommendedName>
        <fullName evidence="5">MYND-type domain-containing protein</fullName>
    </recommendedName>
</protein>
<evidence type="ECO:0000313" key="6">
    <source>
        <dbReference type="EMBL" id="KEP52544.1"/>
    </source>
</evidence>
<organism evidence="6 7">
    <name type="scientific">Rhizoctonia solani 123E</name>
    <dbReference type="NCBI Taxonomy" id="1423351"/>
    <lineage>
        <taxon>Eukaryota</taxon>
        <taxon>Fungi</taxon>
        <taxon>Dikarya</taxon>
        <taxon>Basidiomycota</taxon>
        <taxon>Agaricomycotina</taxon>
        <taxon>Agaricomycetes</taxon>
        <taxon>Cantharellales</taxon>
        <taxon>Ceratobasidiaceae</taxon>
        <taxon>Rhizoctonia</taxon>
    </lineage>
</organism>
<proteinExistence type="predicted"/>
<dbReference type="HOGENOM" id="CLU_474195_0_0_1"/>
<dbReference type="PROSITE" id="PS50865">
    <property type="entry name" value="ZF_MYND_2"/>
    <property type="match status" value="1"/>
</dbReference>
<dbReference type="OrthoDB" id="3241501at2759"/>
<evidence type="ECO:0000256" key="3">
    <source>
        <dbReference type="ARBA" id="ARBA00022833"/>
    </source>
</evidence>
<feature type="domain" description="MYND-type" evidence="5">
    <location>
        <begin position="523"/>
        <end position="568"/>
    </location>
</feature>